<evidence type="ECO:0000256" key="1">
    <source>
        <dbReference type="SAM" id="MobiDB-lite"/>
    </source>
</evidence>
<sequence length="188" mass="21377">MSNEANVDINSDQDEATQESKQSTTLKSPEKRAWLEVNKIEKYKPFLINKLETKKFKPSSTLSKVRDFLPMLKQSTDKLLEEYKENPDQVNIENVDDEQEHIEMNLALVAQSDSDSDEQEESEGSEGQNESGSDSSADSIDDLNLGFKVRDPNKVKKLNLDSKKTPIRKDLIQVVNDDQEQNNEEAVD</sequence>
<gene>
    <name evidence="2" type="ORF">BpHYR1_046538</name>
</gene>
<keyword evidence="3" id="KW-1185">Reference proteome</keyword>
<organism evidence="2 3">
    <name type="scientific">Brachionus plicatilis</name>
    <name type="common">Marine rotifer</name>
    <name type="synonym">Brachionus muelleri</name>
    <dbReference type="NCBI Taxonomy" id="10195"/>
    <lineage>
        <taxon>Eukaryota</taxon>
        <taxon>Metazoa</taxon>
        <taxon>Spiralia</taxon>
        <taxon>Gnathifera</taxon>
        <taxon>Rotifera</taxon>
        <taxon>Eurotatoria</taxon>
        <taxon>Monogononta</taxon>
        <taxon>Pseudotrocha</taxon>
        <taxon>Ploima</taxon>
        <taxon>Brachionidae</taxon>
        <taxon>Brachionus</taxon>
    </lineage>
</organism>
<protein>
    <submittedName>
        <fullName evidence="2">Uncharacterized protein</fullName>
    </submittedName>
</protein>
<feature type="compositionally biased region" description="Acidic residues" evidence="1">
    <location>
        <begin position="114"/>
        <end position="124"/>
    </location>
</feature>
<dbReference type="GO" id="GO:0000492">
    <property type="term" value="P:box C/D snoRNP assembly"/>
    <property type="evidence" value="ECO:0007669"/>
    <property type="project" value="InterPro"/>
</dbReference>
<dbReference type="OrthoDB" id="1112980at2759"/>
<evidence type="ECO:0000313" key="2">
    <source>
        <dbReference type="EMBL" id="RNA22012.1"/>
    </source>
</evidence>
<name>A0A3M7REJ8_BRAPC</name>
<feature type="compositionally biased region" description="Polar residues" evidence="1">
    <location>
        <begin position="1"/>
        <end position="10"/>
    </location>
</feature>
<dbReference type="Pfam" id="PF15370">
    <property type="entry name" value="NOPCHAP1"/>
    <property type="match status" value="1"/>
</dbReference>
<proteinExistence type="predicted"/>
<dbReference type="Proteomes" id="UP000276133">
    <property type="component" value="Unassembled WGS sequence"/>
</dbReference>
<feature type="compositionally biased region" description="Low complexity" evidence="1">
    <location>
        <begin position="125"/>
        <end position="138"/>
    </location>
</feature>
<accession>A0A3M7REJ8</accession>
<dbReference type="PANTHER" id="PTHR28674">
    <property type="entry name" value="SIMILAR TO DNA SEGMENT, CHR 10, WAYNE STATE UNIVERSITY 102,-EXPRESSED"/>
    <property type="match status" value="1"/>
</dbReference>
<dbReference type="InterPro" id="IPR027921">
    <property type="entry name" value="NOPCHAP1"/>
</dbReference>
<feature type="compositionally biased region" description="Basic and acidic residues" evidence="1">
    <location>
        <begin position="148"/>
        <end position="171"/>
    </location>
</feature>
<evidence type="ECO:0000313" key="3">
    <source>
        <dbReference type="Proteomes" id="UP000276133"/>
    </source>
</evidence>
<feature type="region of interest" description="Disordered" evidence="1">
    <location>
        <begin position="1"/>
        <end position="30"/>
    </location>
</feature>
<reference evidence="2 3" key="1">
    <citation type="journal article" date="2018" name="Sci. Rep.">
        <title>Genomic signatures of local adaptation to the degree of environmental predictability in rotifers.</title>
        <authorList>
            <person name="Franch-Gras L."/>
            <person name="Hahn C."/>
            <person name="Garcia-Roger E.M."/>
            <person name="Carmona M.J."/>
            <person name="Serra M."/>
            <person name="Gomez A."/>
        </authorList>
    </citation>
    <scope>NUCLEOTIDE SEQUENCE [LARGE SCALE GENOMIC DNA]</scope>
    <source>
        <strain evidence="2">HYR1</strain>
    </source>
</reference>
<dbReference type="EMBL" id="REGN01003551">
    <property type="protein sequence ID" value="RNA22012.1"/>
    <property type="molecule type" value="Genomic_DNA"/>
</dbReference>
<dbReference type="AlphaFoldDB" id="A0A3M7REJ8"/>
<comment type="caution">
    <text evidence="2">The sequence shown here is derived from an EMBL/GenBank/DDBJ whole genome shotgun (WGS) entry which is preliminary data.</text>
</comment>
<feature type="compositionally biased region" description="Acidic residues" evidence="1">
    <location>
        <begin position="177"/>
        <end position="188"/>
    </location>
</feature>
<feature type="region of interest" description="Disordered" evidence="1">
    <location>
        <begin position="109"/>
        <end position="188"/>
    </location>
</feature>
<dbReference type="GO" id="GO:0062064">
    <property type="term" value="F:box C/D methylation guide snoRNP complex binding"/>
    <property type="evidence" value="ECO:0007669"/>
    <property type="project" value="TreeGrafter"/>
</dbReference>
<dbReference type="PANTHER" id="PTHR28674:SF1">
    <property type="entry name" value="NOP PROTEIN CHAPERONE 1"/>
    <property type="match status" value="1"/>
</dbReference>